<dbReference type="CDD" id="cd00109">
    <property type="entry name" value="Kunitz-type"/>
    <property type="match status" value="1"/>
</dbReference>
<dbReference type="Gene3D" id="4.10.75.10">
    <property type="entry name" value="Elafin-like"/>
    <property type="match status" value="1"/>
</dbReference>
<dbReference type="Proteomes" id="UP000770661">
    <property type="component" value="Unassembled WGS sequence"/>
</dbReference>
<dbReference type="PROSITE" id="PS51390">
    <property type="entry name" value="WAP"/>
    <property type="match status" value="1"/>
</dbReference>
<dbReference type="Pfam" id="PF00095">
    <property type="entry name" value="WAP"/>
    <property type="match status" value="1"/>
</dbReference>
<dbReference type="SMART" id="SM00131">
    <property type="entry name" value="KU"/>
    <property type="match status" value="1"/>
</dbReference>
<evidence type="ECO:0000256" key="7">
    <source>
        <dbReference type="ARBA" id="ARBA00023319"/>
    </source>
</evidence>
<evidence type="ECO:0000256" key="6">
    <source>
        <dbReference type="ARBA" id="ARBA00023157"/>
    </source>
</evidence>
<protein>
    <submittedName>
        <fullName evidence="10">Papilin</fullName>
    </submittedName>
</protein>
<comment type="caution">
    <text evidence="10">The sequence shown here is derived from an EMBL/GenBank/DDBJ whole genome shotgun (WGS) entry which is preliminary data.</text>
</comment>
<name>A0A8J4XYL8_CHIOP</name>
<dbReference type="GO" id="GO:0048019">
    <property type="term" value="F:receptor antagonist activity"/>
    <property type="evidence" value="ECO:0007669"/>
    <property type="project" value="TreeGrafter"/>
</dbReference>
<dbReference type="GO" id="GO:0050431">
    <property type="term" value="F:transforming growth factor beta binding"/>
    <property type="evidence" value="ECO:0007669"/>
    <property type="project" value="TreeGrafter"/>
</dbReference>
<dbReference type="EMBL" id="JACEEZ010021367">
    <property type="protein sequence ID" value="KAG0713546.1"/>
    <property type="molecule type" value="Genomic_DNA"/>
</dbReference>
<dbReference type="PANTHER" id="PTHR45938:SF11">
    <property type="entry name" value="WAP, KAZAL, IMMUNOGLOBULIN, KUNITZ AND NTR DOMAIN-CONTAINING PROTEIN 2-LIKE"/>
    <property type="match status" value="1"/>
</dbReference>
<keyword evidence="4" id="KW-0732">Signal</keyword>
<dbReference type="GO" id="GO:0005615">
    <property type="term" value="C:extracellular space"/>
    <property type="evidence" value="ECO:0007669"/>
    <property type="project" value="TreeGrafter"/>
</dbReference>
<dbReference type="InterPro" id="IPR008197">
    <property type="entry name" value="WAP_dom"/>
</dbReference>
<evidence type="ECO:0000256" key="1">
    <source>
        <dbReference type="ARBA" id="ARBA00004613"/>
    </source>
</evidence>
<keyword evidence="11" id="KW-1185">Reference proteome</keyword>
<dbReference type="FunFam" id="4.10.410.10:FF:000020">
    <property type="entry name" value="Collagen, type VI, alpha 3"/>
    <property type="match status" value="1"/>
</dbReference>
<dbReference type="SUPFAM" id="SSF57362">
    <property type="entry name" value="BPTI-like"/>
    <property type="match status" value="1"/>
</dbReference>
<dbReference type="SMART" id="SM00217">
    <property type="entry name" value="WAP"/>
    <property type="match status" value="1"/>
</dbReference>
<gene>
    <name evidence="10" type="primary">Ppn_4</name>
    <name evidence="10" type="ORF">GWK47_016008</name>
</gene>
<keyword evidence="7" id="KW-0393">Immunoglobulin domain</keyword>
<dbReference type="OrthoDB" id="4473401at2759"/>
<evidence type="ECO:0000259" key="8">
    <source>
        <dbReference type="PROSITE" id="PS50279"/>
    </source>
</evidence>
<evidence type="ECO:0000256" key="5">
    <source>
        <dbReference type="ARBA" id="ARBA00022900"/>
    </source>
</evidence>
<dbReference type="CDD" id="cd00199">
    <property type="entry name" value="WAP"/>
    <property type="match status" value="1"/>
</dbReference>
<evidence type="ECO:0000256" key="3">
    <source>
        <dbReference type="ARBA" id="ARBA00022690"/>
    </source>
</evidence>
<keyword evidence="3" id="KW-0646">Protease inhibitor</keyword>
<dbReference type="PANTHER" id="PTHR45938">
    <property type="entry name" value="ACP24A4-RELATED"/>
    <property type="match status" value="1"/>
</dbReference>
<dbReference type="PROSITE" id="PS50279">
    <property type="entry name" value="BPTI_KUNITZ_2"/>
    <property type="match status" value="1"/>
</dbReference>
<dbReference type="InterPro" id="IPR020901">
    <property type="entry name" value="Prtase_inh_Kunz-CS"/>
</dbReference>
<reference evidence="10" key="1">
    <citation type="submission" date="2020-07" db="EMBL/GenBank/DDBJ databases">
        <title>The High-quality genome of the commercially important snow crab, Chionoecetes opilio.</title>
        <authorList>
            <person name="Jeong J.-H."/>
            <person name="Ryu S."/>
        </authorList>
    </citation>
    <scope>NUCLEOTIDE SEQUENCE</scope>
    <source>
        <strain evidence="10">MADBK_172401_WGS</strain>
        <tissue evidence="10">Digestive gland</tissue>
    </source>
</reference>
<sequence length="241" mass="26500">MPLEILLCESDADAGPCAEGYKRWHFSKEHGSCVMFLYGGCGGNQNRFKNFNACNEFCASAIEKYRKTESSTTPDAWSTVAGPSDYTQPDKDARCKDTVLACQVLECPYGIQKRVDSEGCERCSCYDPCYEIQCPEGNECAIDLDPEVEGSSENRYKGVCRQANKLGKCPQASDQIYQCDSECSSDASCYGDLKCCYNGCGYSCVKPVPKDYDAGHVSEPVTTSIPGLIPVLSICEFFFKV</sequence>
<keyword evidence="2" id="KW-0964">Secreted</keyword>
<feature type="domain" description="WAP" evidence="9">
    <location>
        <begin position="162"/>
        <end position="208"/>
    </location>
</feature>
<comment type="subcellular location">
    <subcellularLocation>
        <location evidence="1">Secreted</location>
    </subcellularLocation>
</comment>
<dbReference type="PROSITE" id="PS00280">
    <property type="entry name" value="BPTI_KUNITZ_1"/>
    <property type="match status" value="1"/>
</dbReference>
<keyword evidence="6" id="KW-1015">Disulfide bond</keyword>
<dbReference type="PRINTS" id="PR00003">
    <property type="entry name" value="4DISULPHCORE"/>
</dbReference>
<proteinExistence type="predicted"/>
<dbReference type="Gene3D" id="4.10.410.10">
    <property type="entry name" value="Pancreatic trypsin inhibitor Kunitz domain"/>
    <property type="match status" value="1"/>
</dbReference>
<evidence type="ECO:0000256" key="2">
    <source>
        <dbReference type="ARBA" id="ARBA00022525"/>
    </source>
</evidence>
<dbReference type="InterPro" id="IPR002223">
    <property type="entry name" value="Kunitz_BPTI"/>
</dbReference>
<keyword evidence="5" id="KW-0722">Serine protease inhibitor</keyword>
<dbReference type="SUPFAM" id="SSF57256">
    <property type="entry name" value="Elafin-like"/>
    <property type="match status" value="1"/>
</dbReference>
<dbReference type="AlphaFoldDB" id="A0A8J4XYL8"/>
<dbReference type="GO" id="GO:0004867">
    <property type="term" value="F:serine-type endopeptidase inhibitor activity"/>
    <property type="evidence" value="ECO:0007669"/>
    <property type="project" value="UniProtKB-KW"/>
</dbReference>
<evidence type="ECO:0000259" key="9">
    <source>
        <dbReference type="PROSITE" id="PS51390"/>
    </source>
</evidence>
<evidence type="ECO:0000313" key="10">
    <source>
        <dbReference type="EMBL" id="KAG0713546.1"/>
    </source>
</evidence>
<dbReference type="InterPro" id="IPR036645">
    <property type="entry name" value="Elafin-like_sf"/>
</dbReference>
<dbReference type="InterPro" id="IPR036880">
    <property type="entry name" value="Kunitz_BPTI_sf"/>
</dbReference>
<dbReference type="PRINTS" id="PR00759">
    <property type="entry name" value="BASICPTASE"/>
</dbReference>
<accession>A0A8J4XYL8</accession>
<evidence type="ECO:0000256" key="4">
    <source>
        <dbReference type="ARBA" id="ARBA00022729"/>
    </source>
</evidence>
<evidence type="ECO:0000313" key="11">
    <source>
        <dbReference type="Proteomes" id="UP000770661"/>
    </source>
</evidence>
<dbReference type="Pfam" id="PF00014">
    <property type="entry name" value="Kunitz_BPTI"/>
    <property type="match status" value="1"/>
</dbReference>
<feature type="domain" description="BPTI/Kunitz inhibitor" evidence="8">
    <location>
        <begin position="8"/>
        <end position="58"/>
    </location>
</feature>
<organism evidence="10 11">
    <name type="scientific">Chionoecetes opilio</name>
    <name type="common">Atlantic snow crab</name>
    <name type="synonym">Cancer opilio</name>
    <dbReference type="NCBI Taxonomy" id="41210"/>
    <lineage>
        <taxon>Eukaryota</taxon>
        <taxon>Metazoa</taxon>
        <taxon>Ecdysozoa</taxon>
        <taxon>Arthropoda</taxon>
        <taxon>Crustacea</taxon>
        <taxon>Multicrustacea</taxon>
        <taxon>Malacostraca</taxon>
        <taxon>Eumalacostraca</taxon>
        <taxon>Eucarida</taxon>
        <taxon>Decapoda</taxon>
        <taxon>Pleocyemata</taxon>
        <taxon>Brachyura</taxon>
        <taxon>Eubrachyura</taxon>
        <taxon>Majoidea</taxon>
        <taxon>Majidae</taxon>
        <taxon>Chionoecetes</taxon>
    </lineage>
</organism>